<dbReference type="EMBL" id="AFAR01000287">
    <property type="protein sequence ID" value="EGF24493.1"/>
    <property type="molecule type" value="Genomic_DNA"/>
</dbReference>
<accession>F2B0V0</accession>
<dbReference type="Proteomes" id="UP000006222">
    <property type="component" value="Unassembled WGS sequence"/>
</dbReference>
<gene>
    <name evidence="1" type="ORF">RBWH47_04485</name>
</gene>
<proteinExistence type="predicted"/>
<evidence type="ECO:0000313" key="2">
    <source>
        <dbReference type="Proteomes" id="UP000006222"/>
    </source>
</evidence>
<reference evidence="1 2" key="1">
    <citation type="journal article" date="2013" name="Mar. Genomics">
        <title>Expression of sulfatases in Rhodopirellula baltica and the diversity of sulfatases in the genus Rhodopirellula.</title>
        <authorList>
            <person name="Wegner C.E."/>
            <person name="Richter-Heitmann T."/>
            <person name="Klindworth A."/>
            <person name="Klockow C."/>
            <person name="Richter M."/>
            <person name="Achstetter T."/>
            <person name="Glockner F.O."/>
            <person name="Harder J."/>
        </authorList>
    </citation>
    <scope>NUCLEOTIDE SEQUENCE [LARGE SCALE GENOMIC DNA]</scope>
    <source>
        <strain evidence="1 2">WH47</strain>
    </source>
</reference>
<protein>
    <submittedName>
        <fullName evidence="1">Uncharacterized protein</fullName>
    </submittedName>
</protein>
<sequence>MSHRSRDQAAWIFVQSKCIIRACVAFIGRSDLSIVRQVRSDASGPKFAGFLEMNPSRKRCS</sequence>
<dbReference type="AlphaFoldDB" id="F2B0V0"/>
<name>F2B0V0_RHOBT</name>
<comment type="caution">
    <text evidence="1">The sequence shown here is derived from an EMBL/GenBank/DDBJ whole genome shotgun (WGS) entry which is preliminary data.</text>
</comment>
<dbReference type="PATRIC" id="fig|991778.3.peg.5949"/>
<evidence type="ECO:0000313" key="1">
    <source>
        <dbReference type="EMBL" id="EGF24493.1"/>
    </source>
</evidence>
<organism evidence="1 2">
    <name type="scientific">Rhodopirellula baltica WH47</name>
    <dbReference type="NCBI Taxonomy" id="991778"/>
    <lineage>
        <taxon>Bacteria</taxon>
        <taxon>Pseudomonadati</taxon>
        <taxon>Planctomycetota</taxon>
        <taxon>Planctomycetia</taxon>
        <taxon>Pirellulales</taxon>
        <taxon>Pirellulaceae</taxon>
        <taxon>Rhodopirellula</taxon>
    </lineage>
</organism>